<comment type="caution">
    <text evidence="1">The sequence shown here is derived from an EMBL/GenBank/DDBJ whole genome shotgun (WGS) entry which is preliminary data.</text>
</comment>
<protein>
    <submittedName>
        <fullName evidence="1">Uncharacterized protein</fullName>
    </submittedName>
</protein>
<dbReference type="EMBL" id="JPEN01000066">
    <property type="protein sequence ID" value="KGM37116.1"/>
    <property type="molecule type" value="Genomic_DNA"/>
</dbReference>
<dbReference type="PATRIC" id="fig|176090.4.peg.1073"/>
<dbReference type="STRING" id="176090.SSIN_1108"/>
<gene>
    <name evidence="1" type="ORF">SSIN_1108</name>
</gene>
<keyword evidence="2" id="KW-1185">Reference proteome</keyword>
<dbReference type="Proteomes" id="UP000030019">
    <property type="component" value="Unassembled WGS sequence"/>
</dbReference>
<accession>A0A0A0DEF8</accession>
<name>A0A0A0DEF8_9STRE</name>
<sequence>MSDFSKKMNESPLIVKEKQILVRKQAKRLLVRAAEVR</sequence>
<evidence type="ECO:0000313" key="1">
    <source>
        <dbReference type="EMBL" id="KGM37116.1"/>
    </source>
</evidence>
<evidence type="ECO:0000313" key="2">
    <source>
        <dbReference type="Proteomes" id="UP000030019"/>
    </source>
</evidence>
<dbReference type="AlphaFoldDB" id="A0A0A0DEF8"/>
<proteinExistence type="predicted"/>
<reference evidence="1 2" key="1">
    <citation type="submission" date="2014-06" db="EMBL/GenBank/DDBJ databases">
        <authorList>
            <person name="Teng J.L."/>
            <person name="Huang Y."/>
            <person name="Tse H."/>
            <person name="Lau S.K."/>
            <person name="Woo P.C."/>
        </authorList>
    </citation>
    <scope>NUCLEOTIDE SEQUENCE [LARGE SCALE GENOMIC DNA]</scope>
    <source>
        <strain evidence="1 2">HKU4</strain>
    </source>
</reference>
<organism evidence="1 2">
    <name type="scientific">Streptococcus sinensis</name>
    <dbReference type="NCBI Taxonomy" id="176090"/>
    <lineage>
        <taxon>Bacteria</taxon>
        <taxon>Bacillati</taxon>
        <taxon>Bacillota</taxon>
        <taxon>Bacilli</taxon>
        <taxon>Lactobacillales</taxon>
        <taxon>Streptococcaceae</taxon>
        <taxon>Streptococcus</taxon>
    </lineage>
</organism>